<accession>A0A409VVD7</accession>
<proteinExistence type="predicted"/>
<dbReference type="PANTHER" id="PTHR31649">
    <property type="entry name" value="AGAP009604-PA"/>
    <property type="match status" value="1"/>
</dbReference>
<keyword evidence="1" id="KW-0378">Hydrolase</keyword>
<feature type="compositionally biased region" description="Low complexity" evidence="2">
    <location>
        <begin position="61"/>
        <end position="87"/>
    </location>
</feature>
<keyword evidence="5" id="KW-1185">Reference proteome</keyword>
<name>A0A409VVD7_9AGAR</name>
<feature type="domain" description="Chitin-binding type-3" evidence="3">
    <location>
        <begin position="2"/>
        <end position="48"/>
    </location>
</feature>
<dbReference type="SUPFAM" id="SSF51055">
    <property type="entry name" value="Carbohydrate binding domain"/>
    <property type="match status" value="1"/>
</dbReference>
<evidence type="ECO:0000256" key="1">
    <source>
        <dbReference type="ARBA" id="ARBA00022801"/>
    </source>
</evidence>
<dbReference type="GO" id="GO:0004553">
    <property type="term" value="F:hydrolase activity, hydrolyzing O-glycosyl compounds"/>
    <property type="evidence" value="ECO:0007669"/>
    <property type="project" value="InterPro"/>
</dbReference>
<dbReference type="GO" id="GO:0030246">
    <property type="term" value="F:carbohydrate binding"/>
    <property type="evidence" value="ECO:0007669"/>
    <property type="project" value="InterPro"/>
</dbReference>
<dbReference type="Pfam" id="PF11901">
    <property type="entry name" value="DM9"/>
    <property type="match status" value="1"/>
</dbReference>
<organism evidence="4 5">
    <name type="scientific">Gymnopilus dilepis</name>
    <dbReference type="NCBI Taxonomy" id="231916"/>
    <lineage>
        <taxon>Eukaryota</taxon>
        <taxon>Fungi</taxon>
        <taxon>Dikarya</taxon>
        <taxon>Basidiomycota</taxon>
        <taxon>Agaricomycotina</taxon>
        <taxon>Agaricomycetes</taxon>
        <taxon>Agaricomycetidae</taxon>
        <taxon>Agaricales</taxon>
        <taxon>Agaricineae</taxon>
        <taxon>Hymenogastraceae</taxon>
        <taxon>Gymnopilus</taxon>
    </lineage>
</organism>
<dbReference type="AlphaFoldDB" id="A0A409VVD7"/>
<comment type="caution">
    <text evidence="4">The sequence shown here is derived from an EMBL/GenBank/DDBJ whole genome shotgun (WGS) entry which is preliminary data.</text>
</comment>
<dbReference type="EMBL" id="NHYE01005549">
    <property type="protein sequence ID" value="PPQ70209.1"/>
    <property type="molecule type" value="Genomic_DNA"/>
</dbReference>
<evidence type="ECO:0000313" key="5">
    <source>
        <dbReference type="Proteomes" id="UP000284706"/>
    </source>
</evidence>
<sequence length="317" mass="36156">MTQYWEPGTAYNYGDIVRYEGHRYKIVQPHTSQSDWTPPATPALWGRLSDEDHNGEGDNKYQPSYQQQQSYQPPQQQQPPQYGQQQQFGEDQKSEQEQHWYQKDDTKKAMEIGGGILGGAALLAGGMLAYKKHEEHKDQDRADGWARGNWIQEAKARTEQYHRNGTDEPCLWVFTQGKQIPKGAILVGREKSWNLYICRAFYDGGLQLGKASDAFKKGGVLGYKNEEIHVDEFEVLIGDMNRLKWVPVSGRINVASLGYRPVEAGRENDGTPLYIVEAPHKDAVHPGKTSEKLDGAYIPYDGKEKHVREYRVLCYAY</sequence>
<dbReference type="Gene3D" id="2.10.10.20">
    <property type="entry name" value="Carbohydrate-binding module superfamily 5/12"/>
    <property type="match status" value="1"/>
</dbReference>
<feature type="compositionally biased region" description="Basic and acidic residues" evidence="2">
    <location>
        <begin position="90"/>
        <end position="102"/>
    </location>
</feature>
<dbReference type="GO" id="GO:0005975">
    <property type="term" value="P:carbohydrate metabolic process"/>
    <property type="evidence" value="ECO:0007669"/>
    <property type="project" value="InterPro"/>
</dbReference>
<evidence type="ECO:0000256" key="2">
    <source>
        <dbReference type="SAM" id="MobiDB-lite"/>
    </source>
</evidence>
<reference evidence="4 5" key="1">
    <citation type="journal article" date="2018" name="Evol. Lett.">
        <title>Horizontal gene cluster transfer increased hallucinogenic mushroom diversity.</title>
        <authorList>
            <person name="Reynolds H.T."/>
            <person name="Vijayakumar V."/>
            <person name="Gluck-Thaler E."/>
            <person name="Korotkin H.B."/>
            <person name="Matheny P.B."/>
            <person name="Slot J.C."/>
        </authorList>
    </citation>
    <scope>NUCLEOTIDE SEQUENCE [LARGE SCALE GENOMIC DNA]</scope>
    <source>
        <strain evidence="4 5">SRW20</strain>
    </source>
</reference>
<dbReference type="Pfam" id="PF02839">
    <property type="entry name" value="CBM_5_12"/>
    <property type="match status" value="1"/>
</dbReference>
<dbReference type="InterPro" id="IPR036573">
    <property type="entry name" value="CBM_sf_5/12"/>
</dbReference>
<dbReference type="InterPro" id="IPR003610">
    <property type="entry name" value="CBM5/12"/>
</dbReference>
<dbReference type="Proteomes" id="UP000284706">
    <property type="component" value="Unassembled WGS sequence"/>
</dbReference>
<feature type="compositionally biased region" description="Basic and acidic residues" evidence="2">
    <location>
        <begin position="48"/>
        <end position="59"/>
    </location>
</feature>
<feature type="region of interest" description="Disordered" evidence="2">
    <location>
        <begin position="30"/>
        <end position="102"/>
    </location>
</feature>
<dbReference type="OrthoDB" id="2142040at2759"/>
<dbReference type="SMART" id="SM00495">
    <property type="entry name" value="ChtBD3"/>
    <property type="match status" value="1"/>
</dbReference>
<evidence type="ECO:0000313" key="4">
    <source>
        <dbReference type="EMBL" id="PPQ70209.1"/>
    </source>
</evidence>
<dbReference type="InterPro" id="IPR006616">
    <property type="entry name" value="DM9_repeat"/>
</dbReference>
<evidence type="ECO:0000259" key="3">
    <source>
        <dbReference type="SMART" id="SM00495"/>
    </source>
</evidence>
<dbReference type="PANTHER" id="PTHR31649:SF1">
    <property type="entry name" value="FARNESOIC ACID O-METHYL TRANSFERASE DOMAIN-CONTAINING PROTEIN"/>
    <property type="match status" value="1"/>
</dbReference>
<gene>
    <name evidence="4" type="ORF">CVT26_014466</name>
</gene>
<dbReference type="InParanoid" id="A0A409VVD7"/>
<protein>
    <recommendedName>
        <fullName evidence="3">Chitin-binding type-3 domain-containing protein</fullName>
    </recommendedName>
</protein>
<dbReference type="STRING" id="231916.A0A409VVD7"/>
<dbReference type="SMART" id="SM00696">
    <property type="entry name" value="DM9"/>
    <property type="match status" value="2"/>
</dbReference>
<dbReference type="GO" id="GO:0005576">
    <property type="term" value="C:extracellular region"/>
    <property type="evidence" value="ECO:0007669"/>
    <property type="project" value="InterPro"/>
</dbReference>
<dbReference type="CDD" id="cd12214">
    <property type="entry name" value="ChiA1_BD"/>
    <property type="match status" value="1"/>
</dbReference>